<dbReference type="Proteomes" id="UP001362999">
    <property type="component" value="Unassembled WGS sequence"/>
</dbReference>
<feature type="compositionally biased region" description="Low complexity" evidence="1">
    <location>
        <begin position="9"/>
        <end position="18"/>
    </location>
</feature>
<protein>
    <submittedName>
        <fullName evidence="2">Uncharacterized protein</fullName>
    </submittedName>
</protein>
<sequence>MLCPSFSPDASSSDTAISDDTRRISTVTSTPHLQSRTESSSSLNATEAIPQCHLQRTGDSTMPTLEDSDAGETHVRQSGSCAERRRLCQDDTIRRHRAPKTRSRRCAWKTGLRRRGAATAMLKTSNNIAACTSSSVIRKKNPHTHAYRSIPAQTSLSFPVPIHSPFPIASLRRTTSLSTIFGSTDPAETTTPLADTDANAGNGGVGRIADTGAADLVEERHRQHD</sequence>
<accession>A0AAV9Z325</accession>
<dbReference type="EMBL" id="JAWWNJ010000227">
    <property type="protein sequence ID" value="KAK6969338.1"/>
    <property type="molecule type" value="Genomic_DNA"/>
</dbReference>
<keyword evidence="3" id="KW-1185">Reference proteome</keyword>
<comment type="caution">
    <text evidence="2">The sequence shown here is derived from an EMBL/GenBank/DDBJ whole genome shotgun (WGS) entry which is preliminary data.</text>
</comment>
<feature type="compositionally biased region" description="Polar residues" evidence="1">
    <location>
        <begin position="183"/>
        <end position="193"/>
    </location>
</feature>
<feature type="region of interest" description="Disordered" evidence="1">
    <location>
        <begin position="183"/>
        <end position="207"/>
    </location>
</feature>
<gene>
    <name evidence="2" type="ORF">R3P38DRAFT_3243555</name>
</gene>
<organism evidence="2 3">
    <name type="scientific">Favolaschia claudopus</name>
    <dbReference type="NCBI Taxonomy" id="2862362"/>
    <lineage>
        <taxon>Eukaryota</taxon>
        <taxon>Fungi</taxon>
        <taxon>Dikarya</taxon>
        <taxon>Basidiomycota</taxon>
        <taxon>Agaricomycotina</taxon>
        <taxon>Agaricomycetes</taxon>
        <taxon>Agaricomycetidae</taxon>
        <taxon>Agaricales</taxon>
        <taxon>Marasmiineae</taxon>
        <taxon>Mycenaceae</taxon>
        <taxon>Favolaschia</taxon>
    </lineage>
</organism>
<feature type="region of interest" description="Disordered" evidence="1">
    <location>
        <begin position="1"/>
        <end position="80"/>
    </location>
</feature>
<name>A0AAV9Z325_9AGAR</name>
<reference evidence="2 3" key="1">
    <citation type="journal article" date="2024" name="J Genomics">
        <title>Draft genome sequencing and assembly of Favolaschia claudopus CIRM-BRFM 2984 isolated from oak limbs.</title>
        <authorList>
            <person name="Navarro D."/>
            <person name="Drula E."/>
            <person name="Chaduli D."/>
            <person name="Cazenave R."/>
            <person name="Ahrendt S."/>
            <person name="Wang J."/>
            <person name="Lipzen A."/>
            <person name="Daum C."/>
            <person name="Barry K."/>
            <person name="Grigoriev I.V."/>
            <person name="Favel A."/>
            <person name="Rosso M.N."/>
            <person name="Martin F."/>
        </authorList>
    </citation>
    <scope>NUCLEOTIDE SEQUENCE [LARGE SCALE GENOMIC DNA]</scope>
    <source>
        <strain evidence="2 3">CIRM-BRFM 2984</strain>
    </source>
</reference>
<dbReference type="AlphaFoldDB" id="A0AAV9Z325"/>
<evidence type="ECO:0000313" key="2">
    <source>
        <dbReference type="EMBL" id="KAK6969338.1"/>
    </source>
</evidence>
<evidence type="ECO:0000313" key="3">
    <source>
        <dbReference type="Proteomes" id="UP001362999"/>
    </source>
</evidence>
<feature type="compositionally biased region" description="Polar residues" evidence="1">
    <location>
        <begin position="24"/>
        <end position="45"/>
    </location>
</feature>
<proteinExistence type="predicted"/>
<evidence type="ECO:0000256" key="1">
    <source>
        <dbReference type="SAM" id="MobiDB-lite"/>
    </source>
</evidence>